<evidence type="ECO:0000256" key="14">
    <source>
        <dbReference type="ARBA" id="ARBA00023170"/>
    </source>
</evidence>
<evidence type="ECO:0000256" key="15">
    <source>
        <dbReference type="ARBA" id="ARBA00023180"/>
    </source>
</evidence>
<feature type="non-terminal residue" evidence="21">
    <location>
        <position position="1"/>
    </location>
</feature>
<keyword evidence="5 18" id="KW-0812">Transmembrane</keyword>
<sequence length="722" mass="79646">CTAVLGRPVCAGSFLGPLTNFIPNSSRNNACLSKGLGAPAVTLLQVQKASSPRKTLGGAMRQIGVIWAAALVALEENDGKLQNDHKKANFGSFITAQTLCLNNGNYTANSTYQTNLNTLLSSLSTNIDRNGFYNASIGRNLDRANAIVLCRGDIQLDTCRSCVQNAAIDIVSSCPNQRQAVLWNYFCMLRYSNESIVGTMTDWPRYWFSNTQNASSAGQFMTDLRTLLDSLRNQAASGGSLWKVAAWNITAPDFQTIFALVQCTPDLTLDDCSTCLMDAAADLPSCCGSRRGGRVHTPSCNLIYEINSFYNESRLREVLEPIPSPPPSIPMQPMPPSPPPGPYNNNNNNTTRTTIIIVVSVVAGLIPVVSIGLLIIKRIKQKPNEDFQNVDEISFAESLQYEFGKIRAATNDFSEANRLGQGGFGVVYKGKLLNDQEIAVKRLARDSGQGDLEFKNEVMLLARLQHRNLVRLLGFSIEGTEKLLVSYIVVCLIGHVDPTKRSYLDWDRRFKIIGGIVRGLLYLHEDSRLRIIHRDLKASNVLLYGEVNPKIADFGMARLFVQEETQGNTSRIVGTYGYMAPEYAMHGQFSVKSDVFSFGVLVLEIISGQKNNCFRNGENIEDLISSAWKNWRDGMAGNLIDPVLRGSSGVPRDILRCIHIGLLCVQENAADRPTMASVVLMLNNFSITLPIPSEPAFYMSNSYESEVSQLQELNSRELDSEN</sequence>
<keyword evidence="8 16" id="KW-0547">Nucleotide-binding</keyword>
<keyword evidence="4" id="KW-0808">Transferase</keyword>
<evidence type="ECO:0000256" key="1">
    <source>
        <dbReference type="ARBA" id="ARBA00001933"/>
    </source>
</evidence>
<keyword evidence="13 18" id="KW-0472">Membrane</keyword>
<evidence type="ECO:0008006" key="23">
    <source>
        <dbReference type="Google" id="ProtNLM"/>
    </source>
</evidence>
<dbReference type="Pfam" id="PF00069">
    <property type="entry name" value="Pkinase"/>
    <property type="match status" value="1"/>
</dbReference>
<keyword evidence="7" id="KW-0677">Repeat</keyword>
<evidence type="ECO:0000256" key="13">
    <source>
        <dbReference type="ARBA" id="ARBA00023136"/>
    </source>
</evidence>
<evidence type="ECO:0000256" key="9">
    <source>
        <dbReference type="ARBA" id="ARBA00022777"/>
    </source>
</evidence>
<dbReference type="SMART" id="SM00220">
    <property type="entry name" value="S_TKc"/>
    <property type="match status" value="1"/>
</dbReference>
<dbReference type="Pfam" id="PF01212">
    <property type="entry name" value="Beta_elim_lyase"/>
    <property type="match status" value="1"/>
</dbReference>
<dbReference type="Gene3D" id="3.30.430.20">
    <property type="entry name" value="Gnk2 domain, C-X8-C-X2-C motif"/>
    <property type="match status" value="2"/>
</dbReference>
<keyword evidence="6" id="KW-0732">Signal</keyword>
<dbReference type="Gene3D" id="1.10.510.10">
    <property type="entry name" value="Transferase(Phosphotransferase) domain 1"/>
    <property type="match status" value="1"/>
</dbReference>
<evidence type="ECO:0000256" key="16">
    <source>
        <dbReference type="PROSITE-ProRule" id="PRU10141"/>
    </source>
</evidence>
<evidence type="ECO:0000256" key="6">
    <source>
        <dbReference type="ARBA" id="ARBA00022729"/>
    </source>
</evidence>
<dbReference type="InterPro" id="IPR000719">
    <property type="entry name" value="Prot_kinase_dom"/>
</dbReference>
<keyword evidence="9" id="KW-0418">Kinase</keyword>
<dbReference type="InterPro" id="IPR015421">
    <property type="entry name" value="PyrdxlP-dep_Trfase_major"/>
</dbReference>
<comment type="subcellular location">
    <subcellularLocation>
        <location evidence="2">Membrane</location>
        <topology evidence="2">Single-pass membrane protein</topology>
    </subcellularLocation>
</comment>
<protein>
    <recommendedName>
        <fullName evidence="23">Cysteine-rich receptor-like protein kinase 29</fullName>
    </recommendedName>
</protein>
<dbReference type="InterPro" id="IPR017441">
    <property type="entry name" value="Protein_kinase_ATP_BS"/>
</dbReference>
<keyword evidence="22" id="KW-1185">Reference proteome</keyword>
<evidence type="ECO:0000256" key="3">
    <source>
        <dbReference type="ARBA" id="ARBA00022527"/>
    </source>
</evidence>
<feature type="compositionally biased region" description="Pro residues" evidence="17">
    <location>
        <begin position="322"/>
        <end position="342"/>
    </location>
</feature>
<organism evidence="21 22">
    <name type="scientific">Penstemon davidsonii</name>
    <dbReference type="NCBI Taxonomy" id="160366"/>
    <lineage>
        <taxon>Eukaryota</taxon>
        <taxon>Viridiplantae</taxon>
        <taxon>Streptophyta</taxon>
        <taxon>Embryophyta</taxon>
        <taxon>Tracheophyta</taxon>
        <taxon>Spermatophyta</taxon>
        <taxon>Magnoliopsida</taxon>
        <taxon>eudicotyledons</taxon>
        <taxon>Gunneridae</taxon>
        <taxon>Pentapetalae</taxon>
        <taxon>asterids</taxon>
        <taxon>lamiids</taxon>
        <taxon>Lamiales</taxon>
        <taxon>Plantaginaceae</taxon>
        <taxon>Cheloneae</taxon>
        <taxon>Penstemon</taxon>
    </lineage>
</organism>
<dbReference type="PROSITE" id="PS51473">
    <property type="entry name" value="GNK2"/>
    <property type="match status" value="2"/>
</dbReference>
<dbReference type="InterPro" id="IPR001597">
    <property type="entry name" value="ArAA_b-elim_lyase/Thr_aldolase"/>
</dbReference>
<evidence type="ECO:0000256" key="2">
    <source>
        <dbReference type="ARBA" id="ARBA00004167"/>
    </source>
</evidence>
<keyword evidence="10 16" id="KW-0067">ATP-binding</keyword>
<dbReference type="Gene3D" id="3.30.200.20">
    <property type="entry name" value="Phosphorylase Kinase, domain 1"/>
    <property type="match status" value="1"/>
</dbReference>
<evidence type="ECO:0000256" key="10">
    <source>
        <dbReference type="ARBA" id="ARBA00022840"/>
    </source>
</evidence>
<dbReference type="PANTHER" id="PTHR27002">
    <property type="entry name" value="RECEPTOR-LIKE SERINE/THREONINE-PROTEIN KINASE SD1-8"/>
    <property type="match status" value="1"/>
</dbReference>
<gene>
    <name evidence="21" type="ORF">RD792_003561</name>
</gene>
<evidence type="ECO:0000256" key="8">
    <source>
        <dbReference type="ARBA" id="ARBA00022741"/>
    </source>
</evidence>
<dbReference type="Gene3D" id="3.40.640.10">
    <property type="entry name" value="Type I PLP-dependent aspartate aminotransferase-like (Major domain)"/>
    <property type="match status" value="1"/>
</dbReference>
<dbReference type="InterPro" id="IPR002902">
    <property type="entry name" value="GNK2"/>
</dbReference>
<dbReference type="Pfam" id="PF01657">
    <property type="entry name" value="Stress-antifung"/>
    <property type="match status" value="2"/>
</dbReference>
<evidence type="ECO:0000256" key="4">
    <source>
        <dbReference type="ARBA" id="ARBA00022679"/>
    </source>
</evidence>
<dbReference type="InterPro" id="IPR015424">
    <property type="entry name" value="PyrdxlP-dep_Trfase"/>
</dbReference>
<evidence type="ECO:0000256" key="11">
    <source>
        <dbReference type="ARBA" id="ARBA00022898"/>
    </source>
</evidence>
<evidence type="ECO:0000259" key="19">
    <source>
        <dbReference type="PROSITE" id="PS50011"/>
    </source>
</evidence>
<dbReference type="EMBL" id="JAYDYQ010001088">
    <property type="protein sequence ID" value="KAK4487825.1"/>
    <property type="molecule type" value="Genomic_DNA"/>
</dbReference>
<dbReference type="InterPro" id="IPR038408">
    <property type="entry name" value="GNK2_sf"/>
</dbReference>
<feature type="domain" description="Protein kinase" evidence="19">
    <location>
        <begin position="413"/>
        <end position="686"/>
    </location>
</feature>
<reference evidence="21 22" key="1">
    <citation type="journal article" date="2023" name="bioRxiv">
        <title>Genome report: Whole genome sequence and annotation of Penstemon davidsonii.</title>
        <authorList>
            <person name="Ostevik K.L."/>
            <person name="Alabady M."/>
            <person name="Zhang M."/>
            <person name="Rausher M.D."/>
        </authorList>
    </citation>
    <scope>NUCLEOTIDE SEQUENCE [LARGE SCALE GENOMIC DNA]</scope>
    <source>
        <strain evidence="21">DNT005</strain>
        <tissue evidence="21">Whole leaf</tissue>
    </source>
</reference>
<evidence type="ECO:0000256" key="12">
    <source>
        <dbReference type="ARBA" id="ARBA00022989"/>
    </source>
</evidence>
<feature type="domain" description="Gnk2-homologous" evidence="20">
    <location>
        <begin position="94"/>
        <end position="196"/>
    </location>
</feature>
<dbReference type="PROSITE" id="PS00108">
    <property type="entry name" value="PROTEIN_KINASE_ST"/>
    <property type="match status" value="1"/>
</dbReference>
<keyword evidence="3" id="KW-0723">Serine/threonine-protein kinase</keyword>
<evidence type="ECO:0000256" key="17">
    <source>
        <dbReference type="SAM" id="MobiDB-lite"/>
    </source>
</evidence>
<comment type="caution">
    <text evidence="21">The sequence shown here is derived from an EMBL/GenBank/DDBJ whole genome shotgun (WGS) entry which is preliminary data.</text>
</comment>
<feature type="region of interest" description="Disordered" evidence="17">
    <location>
        <begin position="321"/>
        <end position="342"/>
    </location>
</feature>
<dbReference type="SUPFAM" id="SSF53383">
    <property type="entry name" value="PLP-dependent transferases"/>
    <property type="match status" value="1"/>
</dbReference>
<evidence type="ECO:0000256" key="7">
    <source>
        <dbReference type="ARBA" id="ARBA00022737"/>
    </source>
</evidence>
<dbReference type="InterPro" id="IPR011009">
    <property type="entry name" value="Kinase-like_dom_sf"/>
</dbReference>
<dbReference type="PROSITE" id="PS50011">
    <property type="entry name" value="PROTEIN_KINASE_DOM"/>
    <property type="match status" value="1"/>
</dbReference>
<accession>A0ABR0DFV0</accession>
<name>A0ABR0DFV0_9LAMI</name>
<dbReference type="CDD" id="cd23509">
    <property type="entry name" value="Gnk2-like"/>
    <property type="match status" value="2"/>
</dbReference>
<evidence type="ECO:0000313" key="22">
    <source>
        <dbReference type="Proteomes" id="UP001291926"/>
    </source>
</evidence>
<evidence type="ECO:0000313" key="21">
    <source>
        <dbReference type="EMBL" id="KAK4487825.1"/>
    </source>
</evidence>
<keyword evidence="15" id="KW-0325">Glycoprotein</keyword>
<comment type="cofactor">
    <cofactor evidence="1">
        <name>pyridoxal 5'-phosphate</name>
        <dbReference type="ChEBI" id="CHEBI:597326"/>
    </cofactor>
</comment>
<evidence type="ECO:0000259" key="20">
    <source>
        <dbReference type="PROSITE" id="PS51473"/>
    </source>
</evidence>
<dbReference type="SUPFAM" id="SSF56112">
    <property type="entry name" value="Protein kinase-like (PK-like)"/>
    <property type="match status" value="1"/>
</dbReference>
<dbReference type="PROSITE" id="PS00107">
    <property type="entry name" value="PROTEIN_KINASE_ATP"/>
    <property type="match status" value="1"/>
</dbReference>
<dbReference type="PANTHER" id="PTHR27002:SF1104">
    <property type="entry name" value="CYSTEINE-RICH RECEPTOR-LIKE PROTEIN KINASE 27-RELATED"/>
    <property type="match status" value="1"/>
</dbReference>
<keyword evidence="12 18" id="KW-1133">Transmembrane helix</keyword>
<dbReference type="InterPro" id="IPR008271">
    <property type="entry name" value="Ser/Thr_kinase_AS"/>
</dbReference>
<keyword evidence="11" id="KW-0663">Pyridoxal phosphate</keyword>
<keyword evidence="14" id="KW-0675">Receptor</keyword>
<dbReference type="Proteomes" id="UP001291926">
    <property type="component" value="Unassembled WGS sequence"/>
</dbReference>
<feature type="transmembrane region" description="Helical" evidence="18">
    <location>
        <begin position="355"/>
        <end position="376"/>
    </location>
</feature>
<feature type="domain" description="Gnk2-homologous" evidence="20">
    <location>
        <begin position="202"/>
        <end position="309"/>
    </location>
</feature>
<evidence type="ECO:0000256" key="5">
    <source>
        <dbReference type="ARBA" id="ARBA00022692"/>
    </source>
</evidence>
<feature type="binding site" evidence="16">
    <location>
        <position position="441"/>
    </location>
    <ligand>
        <name>ATP</name>
        <dbReference type="ChEBI" id="CHEBI:30616"/>
    </ligand>
</feature>
<proteinExistence type="predicted"/>
<evidence type="ECO:0000256" key="18">
    <source>
        <dbReference type="SAM" id="Phobius"/>
    </source>
</evidence>